<evidence type="ECO:0000259" key="3">
    <source>
        <dbReference type="Pfam" id="PF21185"/>
    </source>
</evidence>
<proteinExistence type="predicted"/>
<feature type="domain" description="RecBCD enzyme subunit RecD N-terminal" evidence="3">
    <location>
        <begin position="13"/>
        <end position="112"/>
    </location>
</feature>
<dbReference type="SUPFAM" id="SSF52540">
    <property type="entry name" value="P-loop containing nucleoside triphosphate hydrolases"/>
    <property type="match status" value="1"/>
</dbReference>
<evidence type="ECO:0000313" key="4">
    <source>
        <dbReference type="EMBL" id="GAI37539.1"/>
    </source>
</evidence>
<reference evidence="4" key="1">
    <citation type="journal article" date="2014" name="Front. Microbiol.">
        <title>High frequency of phylogenetically diverse reductive dehalogenase-homologous genes in deep subseafloor sedimentary metagenomes.</title>
        <authorList>
            <person name="Kawai M."/>
            <person name="Futagami T."/>
            <person name="Toyoda A."/>
            <person name="Takaki Y."/>
            <person name="Nishi S."/>
            <person name="Hori S."/>
            <person name="Arai W."/>
            <person name="Tsubouchi T."/>
            <person name="Morono Y."/>
            <person name="Uchiyama I."/>
            <person name="Ito T."/>
            <person name="Fujiyama A."/>
            <person name="Inagaki F."/>
            <person name="Takami H."/>
        </authorList>
    </citation>
    <scope>NUCLEOTIDE SEQUENCE</scope>
    <source>
        <strain evidence="4">Expedition CK06-06</strain>
    </source>
</reference>
<evidence type="ECO:0000256" key="2">
    <source>
        <dbReference type="ARBA" id="ARBA00022840"/>
    </source>
</evidence>
<sequence length="255" mass="27975">MVKEEDLDRLLKNGVLSRLDIHFANFVAGLAEGPIWELSLSAALVSSATRQGHICLDLTTMAEKALVNGEDGQKPLTCPKLRDWCKGLINSSVVGNPGDYKPLILDGRCRLYLFRYWDYQERLADLIRSRVQDVDEPMDIPNLGERLARLFPGAPMEGIDWQQVAALTSIMKRFCVISGGPGTGKTTTVAKILTLLLEQSGRERPRIALCSPTGKGAARLQEAIQAVKLTLDCPDLVKEAIPTEASTIHRLLGAI</sequence>
<keyword evidence="1" id="KW-0547">Nucleotide-binding</keyword>
<dbReference type="InterPro" id="IPR050534">
    <property type="entry name" value="Coronavir_polyprotein_1ab"/>
</dbReference>
<dbReference type="GO" id="GO:0006310">
    <property type="term" value="P:DNA recombination"/>
    <property type="evidence" value="ECO:0007669"/>
    <property type="project" value="TreeGrafter"/>
</dbReference>
<dbReference type="Gene3D" id="1.10.10.1020">
    <property type="entry name" value="RecBCD complex, subunit RecD, N-terminal domain"/>
    <property type="match status" value="1"/>
</dbReference>
<keyword evidence="2" id="KW-0067">ATP-binding</keyword>
<dbReference type="Gene3D" id="3.40.50.300">
    <property type="entry name" value="P-loop containing nucleotide triphosphate hydrolases"/>
    <property type="match status" value="1"/>
</dbReference>
<comment type="caution">
    <text evidence="4">The sequence shown here is derived from an EMBL/GenBank/DDBJ whole genome shotgun (WGS) entry which is preliminary data.</text>
</comment>
<dbReference type="Pfam" id="PF21185">
    <property type="entry name" value="RecD_N"/>
    <property type="match status" value="1"/>
</dbReference>
<dbReference type="InterPro" id="IPR041851">
    <property type="entry name" value="RecD_N_sf"/>
</dbReference>
<dbReference type="GO" id="GO:0005524">
    <property type="term" value="F:ATP binding"/>
    <property type="evidence" value="ECO:0007669"/>
    <property type="project" value="UniProtKB-KW"/>
</dbReference>
<feature type="non-terminal residue" evidence="4">
    <location>
        <position position="255"/>
    </location>
</feature>
<organism evidence="4">
    <name type="scientific">marine sediment metagenome</name>
    <dbReference type="NCBI Taxonomy" id="412755"/>
    <lineage>
        <taxon>unclassified sequences</taxon>
        <taxon>metagenomes</taxon>
        <taxon>ecological metagenomes</taxon>
    </lineage>
</organism>
<dbReference type="EMBL" id="BARV01023507">
    <property type="protein sequence ID" value="GAI37539.1"/>
    <property type="molecule type" value="Genomic_DNA"/>
</dbReference>
<dbReference type="InterPro" id="IPR049550">
    <property type="entry name" value="RecD_N"/>
</dbReference>
<dbReference type="GO" id="GO:0009338">
    <property type="term" value="C:exodeoxyribonuclease V complex"/>
    <property type="evidence" value="ECO:0007669"/>
    <property type="project" value="TreeGrafter"/>
</dbReference>
<name>X1Q2T5_9ZZZZ</name>
<dbReference type="PANTHER" id="PTHR43788">
    <property type="entry name" value="DNA2/NAM7 HELICASE FAMILY MEMBER"/>
    <property type="match status" value="1"/>
</dbReference>
<evidence type="ECO:0000256" key="1">
    <source>
        <dbReference type="ARBA" id="ARBA00022741"/>
    </source>
</evidence>
<protein>
    <recommendedName>
        <fullName evidence="3">RecBCD enzyme subunit RecD N-terminal domain-containing protein</fullName>
    </recommendedName>
</protein>
<dbReference type="AlphaFoldDB" id="X1Q2T5"/>
<accession>X1Q2T5</accession>
<dbReference type="GO" id="GO:0017116">
    <property type="term" value="F:single-stranded DNA helicase activity"/>
    <property type="evidence" value="ECO:0007669"/>
    <property type="project" value="TreeGrafter"/>
</dbReference>
<dbReference type="InterPro" id="IPR027417">
    <property type="entry name" value="P-loop_NTPase"/>
</dbReference>
<dbReference type="PANTHER" id="PTHR43788:SF6">
    <property type="entry name" value="DNA HELICASE B"/>
    <property type="match status" value="1"/>
</dbReference>
<gene>
    <name evidence="4" type="ORF">S06H3_38553</name>
</gene>
<dbReference type="Pfam" id="PF13245">
    <property type="entry name" value="AAA_19"/>
    <property type="match status" value="1"/>
</dbReference>